<evidence type="ECO:0000256" key="2">
    <source>
        <dbReference type="ARBA" id="ARBA00023034"/>
    </source>
</evidence>
<keyword evidence="6" id="KW-1185">Reference proteome</keyword>
<protein>
    <submittedName>
        <fullName evidence="5">GPP34 family phosphoprotein</fullName>
    </submittedName>
</protein>
<organism evidence="5 6">
    <name type="scientific">Ruminococcus turbiniformis</name>
    <dbReference type="NCBI Taxonomy" id="2881258"/>
    <lineage>
        <taxon>Bacteria</taxon>
        <taxon>Bacillati</taxon>
        <taxon>Bacillota</taxon>
        <taxon>Clostridia</taxon>
        <taxon>Eubacteriales</taxon>
        <taxon>Oscillospiraceae</taxon>
        <taxon>Ruminococcus</taxon>
    </lineage>
</organism>
<reference evidence="5 6" key="1">
    <citation type="submission" date="2021-10" db="EMBL/GenBank/DDBJ databases">
        <title>Anaerobic single-cell dispensing facilitates the cultivation of human gut bacteria.</title>
        <authorList>
            <person name="Afrizal A."/>
        </authorList>
    </citation>
    <scope>NUCLEOTIDE SEQUENCE [LARGE SCALE GENOMIC DNA]</scope>
    <source>
        <strain evidence="5 6">CLA-AA-H200</strain>
    </source>
</reference>
<dbReference type="Proteomes" id="UP001198151">
    <property type="component" value="Unassembled WGS sequence"/>
</dbReference>
<evidence type="ECO:0000256" key="4">
    <source>
        <dbReference type="ARBA" id="ARBA00023136"/>
    </source>
</evidence>
<keyword evidence="3" id="KW-0446">Lipid-binding</keyword>
<comment type="caution">
    <text evidence="5">The sequence shown here is derived from an EMBL/GenBank/DDBJ whole genome shotgun (WGS) entry which is preliminary data.</text>
</comment>
<dbReference type="InterPro" id="IPR038261">
    <property type="entry name" value="GPP34-like_sf"/>
</dbReference>
<name>A0ABS8FTZ8_9FIRM</name>
<dbReference type="RefSeq" id="WP_227706673.1">
    <property type="nucleotide sequence ID" value="NZ_JAJEQX010000004.1"/>
</dbReference>
<proteinExistence type="predicted"/>
<evidence type="ECO:0000256" key="1">
    <source>
        <dbReference type="ARBA" id="ARBA00004255"/>
    </source>
</evidence>
<keyword evidence="4" id="KW-0472">Membrane</keyword>
<keyword evidence="2" id="KW-0333">Golgi apparatus</keyword>
<dbReference type="Pfam" id="PF05719">
    <property type="entry name" value="GPP34"/>
    <property type="match status" value="1"/>
</dbReference>
<evidence type="ECO:0000313" key="6">
    <source>
        <dbReference type="Proteomes" id="UP001198151"/>
    </source>
</evidence>
<dbReference type="InterPro" id="IPR008628">
    <property type="entry name" value="GPP34-like"/>
</dbReference>
<evidence type="ECO:0000256" key="3">
    <source>
        <dbReference type="ARBA" id="ARBA00023121"/>
    </source>
</evidence>
<dbReference type="Gene3D" id="1.10.3630.10">
    <property type="entry name" value="yeast vps74-n-term truncation variant domain like"/>
    <property type="match status" value="1"/>
</dbReference>
<evidence type="ECO:0000313" key="5">
    <source>
        <dbReference type="EMBL" id="MCC2253521.1"/>
    </source>
</evidence>
<dbReference type="EMBL" id="JAJEQX010000004">
    <property type="protein sequence ID" value="MCC2253521.1"/>
    <property type="molecule type" value="Genomic_DNA"/>
</dbReference>
<accession>A0ABS8FTZ8</accession>
<gene>
    <name evidence="5" type="ORF">LKD70_03545</name>
</gene>
<sequence>MKRRSIAQEYYTLMVDQNGYMPPMHREDSAAGLVAAAFMDLLLNHVITADLNKKFGKKITVESSLPEELDHIGPLYRYLSKKERTVDKMMADNYEGPRQKELVDMIGKSLCEENLACEGKGGVFGPKVLYIPNKEYKDELADTVKAAVTGNGALSPHDVVLLCILKASKNLNKYFSKYEGEALKARINELKEDPQNRQLNDMITYVEDVDTMLAMIVGMIIFG</sequence>
<comment type="subcellular location">
    <subcellularLocation>
        <location evidence="1">Golgi apparatus membrane</location>
        <topology evidence="1">Peripheral membrane protein</topology>
        <orientation evidence="1">Cytoplasmic side</orientation>
    </subcellularLocation>
</comment>